<proteinExistence type="predicted"/>
<protein>
    <submittedName>
        <fullName evidence="1">Uncharacterized protein</fullName>
    </submittedName>
</protein>
<dbReference type="EMBL" id="FXTB01000007">
    <property type="protein sequence ID" value="SMO76653.1"/>
    <property type="molecule type" value="Genomic_DNA"/>
</dbReference>
<accession>A0A521DY55</accession>
<dbReference type="AlphaFoldDB" id="A0A521DY55"/>
<organism evidence="1 2">
    <name type="scientific">Saccharicrinis carchari</name>
    <dbReference type="NCBI Taxonomy" id="1168039"/>
    <lineage>
        <taxon>Bacteria</taxon>
        <taxon>Pseudomonadati</taxon>
        <taxon>Bacteroidota</taxon>
        <taxon>Bacteroidia</taxon>
        <taxon>Marinilabiliales</taxon>
        <taxon>Marinilabiliaceae</taxon>
        <taxon>Saccharicrinis</taxon>
    </lineage>
</organism>
<name>A0A521DY55_SACCC</name>
<sequence length="40" mass="4859">MAFFYSFAYRIKRYINKHSYYEQDIITCWPIAAFNTIGSK</sequence>
<dbReference type="Proteomes" id="UP000319040">
    <property type="component" value="Unassembled WGS sequence"/>
</dbReference>
<evidence type="ECO:0000313" key="1">
    <source>
        <dbReference type="EMBL" id="SMO76653.1"/>
    </source>
</evidence>
<evidence type="ECO:0000313" key="2">
    <source>
        <dbReference type="Proteomes" id="UP000319040"/>
    </source>
</evidence>
<keyword evidence="2" id="KW-1185">Reference proteome</keyword>
<gene>
    <name evidence="1" type="ORF">SAMN06265379_10729</name>
</gene>
<reference evidence="1 2" key="1">
    <citation type="submission" date="2017-05" db="EMBL/GenBank/DDBJ databases">
        <authorList>
            <person name="Varghese N."/>
            <person name="Submissions S."/>
        </authorList>
    </citation>
    <scope>NUCLEOTIDE SEQUENCE [LARGE SCALE GENOMIC DNA]</scope>
    <source>
        <strain evidence="1 2">DSM 27040</strain>
    </source>
</reference>